<evidence type="ECO:0000313" key="2">
    <source>
        <dbReference type="Proteomes" id="UP000237082"/>
    </source>
</evidence>
<evidence type="ECO:0008006" key="3">
    <source>
        <dbReference type="Google" id="ProtNLM"/>
    </source>
</evidence>
<dbReference type="Gene3D" id="3.40.50.300">
    <property type="entry name" value="P-loop containing nucleotide triphosphate hydrolases"/>
    <property type="match status" value="1"/>
</dbReference>
<evidence type="ECO:0000313" key="1">
    <source>
        <dbReference type="EMBL" id="POZ63533.1"/>
    </source>
</evidence>
<dbReference type="Proteomes" id="UP000237082">
    <property type="component" value="Unassembled WGS sequence"/>
</dbReference>
<dbReference type="EMBL" id="PQWB01000011">
    <property type="protein sequence ID" value="POZ63533.1"/>
    <property type="molecule type" value="Genomic_DNA"/>
</dbReference>
<dbReference type="InterPro" id="IPR027417">
    <property type="entry name" value="P-loop_NTPase"/>
</dbReference>
<gene>
    <name evidence="1" type="ORF">C2I19_02555</name>
</gene>
<protein>
    <recommendedName>
        <fullName evidence="3">Adenylate kinase</fullName>
    </recommendedName>
</protein>
<dbReference type="InterPro" id="IPR052922">
    <property type="entry name" value="Cytidylate_Kinase-2"/>
</dbReference>
<dbReference type="PANTHER" id="PTHR37816">
    <property type="entry name" value="YALI0E33011P"/>
    <property type="match status" value="1"/>
</dbReference>
<dbReference type="AlphaFoldDB" id="A0A2S5DKC4"/>
<comment type="caution">
    <text evidence="1">The sequence shown here is derived from an EMBL/GenBank/DDBJ whole genome shotgun (WGS) entry which is preliminary data.</text>
</comment>
<keyword evidence="2" id="KW-1185">Reference proteome</keyword>
<dbReference type="PANTHER" id="PTHR37816:SF1">
    <property type="entry name" value="TOXIN"/>
    <property type="match status" value="1"/>
</dbReference>
<proteinExistence type="predicted"/>
<name>A0A2S5DKC4_9NEIS</name>
<accession>A0A2S5DKC4</accession>
<organism evidence="1 2">
    <name type="scientific">Chromobacterium alticapitis</name>
    <dbReference type="NCBI Taxonomy" id="2073169"/>
    <lineage>
        <taxon>Bacteria</taxon>
        <taxon>Pseudomonadati</taxon>
        <taxon>Pseudomonadota</taxon>
        <taxon>Betaproteobacteria</taxon>
        <taxon>Neisseriales</taxon>
        <taxon>Chromobacteriaceae</taxon>
        <taxon>Chromobacterium</taxon>
    </lineage>
</organism>
<dbReference type="SUPFAM" id="SSF52540">
    <property type="entry name" value="P-loop containing nucleoside triphosphate hydrolases"/>
    <property type="match status" value="1"/>
</dbReference>
<sequence>MPAYKAPGRVLIVGGSGAGKSTLARQLSTRLQLPAVELDAWFWGPGWRRQDGFEARVAALAQDERWLAEGCYGAALRLLLPRADLVIWLDYPRGLMAWRIARRSLRRAWRREALANGNRETLRGTLFSKDSLLLWAWRSHDKRRAEMAALRAAHPHAAWQVLSGPAQTARWLGAILPA</sequence>
<reference evidence="2" key="1">
    <citation type="submission" date="2018-02" db="EMBL/GenBank/DDBJ databases">
        <authorList>
            <person name="O'Hara-Hanley K."/>
            <person name="Soby S."/>
        </authorList>
    </citation>
    <scope>NUCLEOTIDE SEQUENCE [LARGE SCALE GENOMIC DNA]</scope>
    <source>
        <strain evidence="2">MWU14-2602</strain>
    </source>
</reference>